<dbReference type="GO" id="GO:0030148">
    <property type="term" value="P:sphingolipid biosynthetic process"/>
    <property type="evidence" value="ECO:0007669"/>
    <property type="project" value="TreeGrafter"/>
</dbReference>
<keyword evidence="1" id="KW-0472">Membrane</keyword>
<dbReference type="KEGG" id="bbes:BESB_056860"/>
<dbReference type="PANTHER" id="PTHR43550">
    <property type="entry name" value="3-KETODIHYDROSPHINGOSINE REDUCTASE"/>
    <property type="match status" value="1"/>
</dbReference>
<protein>
    <submittedName>
        <fullName evidence="2">Putative oxidoreductase</fullName>
    </submittedName>
</protein>
<dbReference type="GO" id="GO:0005789">
    <property type="term" value="C:endoplasmic reticulum membrane"/>
    <property type="evidence" value="ECO:0007669"/>
    <property type="project" value="TreeGrafter"/>
</dbReference>
<dbReference type="Pfam" id="PF00106">
    <property type="entry name" value="adh_short"/>
    <property type="match status" value="2"/>
</dbReference>
<accession>A0A2A9MDG4</accession>
<dbReference type="InterPro" id="IPR002347">
    <property type="entry name" value="SDR_fam"/>
</dbReference>
<dbReference type="GO" id="GO:0006666">
    <property type="term" value="P:3-keto-sphinganine metabolic process"/>
    <property type="evidence" value="ECO:0007669"/>
    <property type="project" value="TreeGrafter"/>
</dbReference>
<feature type="transmembrane region" description="Helical" evidence="1">
    <location>
        <begin position="260"/>
        <end position="281"/>
    </location>
</feature>
<dbReference type="PRINTS" id="PR00081">
    <property type="entry name" value="GDHRDH"/>
</dbReference>
<dbReference type="GeneID" id="40310615"/>
<sequence length="461" mass="49672">MLREVARSSVVTLLAVAAIFLPSFLLFGNVSLCLSLPFFLALLFVYCMQLTTLCVWSESSKSSLLSSSRAGNTGLLSKTRRFFFPYQFDGRHVLITGGSKGIGLALALACVKKNAKVVSLIARTQSALEAAQAACLQEARKHNCALAVQILSADLADASKVQATMEEAMNLKGKVLFSAGASMEDLTQASASASREVDGSVESEASLCPVDFLFCNAAAVEPKTLEASSAAKISWILDMNVKSTVLQVKAVLPAMRKRRFGCICFTNSIGAFVPIYGFSLYSATKAAFSAFFTALEQEAAGNNVLFANAYLPSVDTPGFQREKEVRPDVTARLEGVIAVRNPDDVAASVLDQLERGRNCITVCEEGWLLARRAASFGYATSFANLVFEVLGAGLVRLYLVWLRASFQSIAAREAQTSTADGHEEQDSKKKTLSFEGALVCLFGSHLASVRADSKVSHRRRR</sequence>
<dbReference type="STRING" id="94643.A0A2A9MDG4"/>
<organism evidence="2 3">
    <name type="scientific">Besnoitia besnoiti</name>
    <name type="common">Apicomplexan protozoan</name>
    <dbReference type="NCBI Taxonomy" id="94643"/>
    <lineage>
        <taxon>Eukaryota</taxon>
        <taxon>Sar</taxon>
        <taxon>Alveolata</taxon>
        <taxon>Apicomplexa</taxon>
        <taxon>Conoidasida</taxon>
        <taxon>Coccidia</taxon>
        <taxon>Eucoccidiorida</taxon>
        <taxon>Eimeriorina</taxon>
        <taxon>Sarcocystidae</taxon>
        <taxon>Besnoitia</taxon>
    </lineage>
</organism>
<comment type="caution">
    <text evidence="2">The sequence shown here is derived from an EMBL/GenBank/DDBJ whole genome shotgun (WGS) entry which is preliminary data.</text>
</comment>
<keyword evidence="1" id="KW-0812">Transmembrane</keyword>
<proteinExistence type="predicted"/>
<reference evidence="2 3" key="1">
    <citation type="submission" date="2017-09" db="EMBL/GenBank/DDBJ databases">
        <title>Genome sequencing of Besnoitia besnoiti strain Bb-Ger1.</title>
        <authorList>
            <person name="Schares G."/>
            <person name="Venepally P."/>
            <person name="Lorenzi H.A."/>
        </authorList>
    </citation>
    <scope>NUCLEOTIDE SEQUENCE [LARGE SCALE GENOMIC DNA]</scope>
    <source>
        <strain evidence="2 3">Bb-Ger1</strain>
    </source>
</reference>
<dbReference type="GO" id="GO:0047560">
    <property type="term" value="F:3-dehydrosphinganine reductase activity"/>
    <property type="evidence" value="ECO:0007669"/>
    <property type="project" value="TreeGrafter"/>
</dbReference>
<dbReference type="Gene3D" id="3.40.50.720">
    <property type="entry name" value="NAD(P)-binding Rossmann-like Domain"/>
    <property type="match status" value="1"/>
</dbReference>
<dbReference type="VEuPathDB" id="ToxoDB:BESB_056860"/>
<keyword evidence="3" id="KW-1185">Reference proteome</keyword>
<dbReference type="PANTHER" id="PTHR43550:SF3">
    <property type="entry name" value="3-KETODIHYDROSPHINGOSINE REDUCTASE"/>
    <property type="match status" value="1"/>
</dbReference>
<dbReference type="InterPro" id="IPR036291">
    <property type="entry name" value="NAD(P)-bd_dom_sf"/>
</dbReference>
<evidence type="ECO:0000313" key="2">
    <source>
        <dbReference type="EMBL" id="PFH36035.1"/>
    </source>
</evidence>
<dbReference type="AlphaFoldDB" id="A0A2A9MDG4"/>
<dbReference type="Proteomes" id="UP000224006">
    <property type="component" value="Chromosome IV"/>
</dbReference>
<dbReference type="SUPFAM" id="SSF51735">
    <property type="entry name" value="NAD(P)-binding Rossmann-fold domains"/>
    <property type="match status" value="1"/>
</dbReference>
<gene>
    <name evidence="2" type="ORF">BESB_056860</name>
</gene>
<feature type="transmembrane region" description="Helical" evidence="1">
    <location>
        <begin position="38"/>
        <end position="56"/>
    </location>
</feature>
<evidence type="ECO:0000256" key="1">
    <source>
        <dbReference type="SAM" id="Phobius"/>
    </source>
</evidence>
<keyword evidence="1" id="KW-1133">Transmembrane helix</keyword>
<evidence type="ECO:0000313" key="3">
    <source>
        <dbReference type="Proteomes" id="UP000224006"/>
    </source>
</evidence>
<dbReference type="OrthoDB" id="37659at2759"/>
<feature type="transmembrane region" description="Helical" evidence="1">
    <location>
        <begin position="376"/>
        <end position="399"/>
    </location>
</feature>
<dbReference type="RefSeq" id="XP_029220044.1">
    <property type="nucleotide sequence ID" value="XM_029364121.1"/>
</dbReference>
<dbReference type="EMBL" id="NWUJ01000004">
    <property type="protein sequence ID" value="PFH36035.1"/>
    <property type="molecule type" value="Genomic_DNA"/>
</dbReference>
<name>A0A2A9MDG4_BESBE</name>